<dbReference type="EMBL" id="JAACJN010000011">
    <property type="protein sequence ID" value="KAF5391151.1"/>
    <property type="molecule type" value="Genomic_DNA"/>
</dbReference>
<evidence type="ECO:0000313" key="2">
    <source>
        <dbReference type="EMBL" id="KAF5391151.1"/>
    </source>
</evidence>
<organism evidence="2 3">
    <name type="scientific">Collybiopsis confluens</name>
    <dbReference type="NCBI Taxonomy" id="2823264"/>
    <lineage>
        <taxon>Eukaryota</taxon>
        <taxon>Fungi</taxon>
        <taxon>Dikarya</taxon>
        <taxon>Basidiomycota</taxon>
        <taxon>Agaricomycotina</taxon>
        <taxon>Agaricomycetes</taxon>
        <taxon>Agaricomycetidae</taxon>
        <taxon>Agaricales</taxon>
        <taxon>Marasmiineae</taxon>
        <taxon>Omphalotaceae</taxon>
        <taxon>Collybiopsis</taxon>
    </lineage>
</organism>
<keyword evidence="3" id="KW-1185">Reference proteome</keyword>
<dbReference type="AlphaFoldDB" id="A0A8H5HXH3"/>
<dbReference type="Proteomes" id="UP000518752">
    <property type="component" value="Unassembled WGS sequence"/>
</dbReference>
<protein>
    <recommendedName>
        <fullName evidence="1">DUF6593 domain-containing protein</fullName>
    </recommendedName>
</protein>
<gene>
    <name evidence="2" type="ORF">D9757_003087</name>
</gene>
<comment type="caution">
    <text evidence="2">The sequence shown here is derived from an EMBL/GenBank/DDBJ whole genome shotgun (WGS) entry which is preliminary data.</text>
</comment>
<name>A0A8H5HXH3_9AGAR</name>
<dbReference type="OrthoDB" id="3360976at2759"/>
<proteinExistence type="predicted"/>
<dbReference type="InterPro" id="IPR046528">
    <property type="entry name" value="DUF6593"/>
</dbReference>
<feature type="domain" description="DUF6593" evidence="1">
    <location>
        <begin position="84"/>
        <end position="230"/>
    </location>
</feature>
<accession>A0A8H5HXH3</accession>
<dbReference type="Pfam" id="PF20236">
    <property type="entry name" value="DUF6593"/>
    <property type="match status" value="1"/>
</dbReference>
<evidence type="ECO:0000313" key="3">
    <source>
        <dbReference type="Proteomes" id="UP000518752"/>
    </source>
</evidence>
<reference evidence="2 3" key="1">
    <citation type="journal article" date="2020" name="ISME J.">
        <title>Uncovering the hidden diversity of litter-decomposition mechanisms in mushroom-forming fungi.</title>
        <authorList>
            <person name="Floudas D."/>
            <person name="Bentzer J."/>
            <person name="Ahren D."/>
            <person name="Johansson T."/>
            <person name="Persson P."/>
            <person name="Tunlid A."/>
        </authorList>
    </citation>
    <scope>NUCLEOTIDE SEQUENCE [LARGE SCALE GENOMIC DNA]</scope>
    <source>
        <strain evidence="2 3">CBS 406.79</strain>
    </source>
</reference>
<evidence type="ECO:0000259" key="1">
    <source>
        <dbReference type="Pfam" id="PF20236"/>
    </source>
</evidence>
<sequence>MVFTPVSSFVVRSREYGTGDDLFSTRSEVLPDHYVKRIWRKTATLSTPAFALGAAAQNINGNSIRRNVQYVNKSPDSNDRSVAFSTTSTNGILVAREGESGRTVLKVEWNAKNLERSSIMAEGQSEVLLKDFLKKSGILSSSLQSRSFAGPDGLEYKWKVIFCGDNPLYPENYFRELRCTGSPHPVATTARLITSRDGSSGDECHPIYIADQGLPIVAWIVATNAILDRLQAKPGQLAFH</sequence>